<evidence type="ECO:0000259" key="3">
    <source>
        <dbReference type="Pfam" id="PF17168"/>
    </source>
</evidence>
<dbReference type="Proteomes" id="UP001556170">
    <property type="component" value="Unassembled WGS sequence"/>
</dbReference>
<dbReference type="Pfam" id="PF17168">
    <property type="entry name" value="DUF5127"/>
    <property type="match status" value="1"/>
</dbReference>
<sequence>MSKKCTPSLDPSTAIDSSRRNVLRLTGIAGLALAGSALLPAEAKAATAAASVEPATGGAGDAAQAAAMATPIRPPAVPLAVRQPYLSTWLPATLLPGNSPQFWQGSTTGMVGLARIDGVAWLFMGDGKIVQAIPDGNHGKQATVEDFPRAMRQTALRVTATRSCFTLQGGGVELSVDFLSPVEPGDHRRQSIPMSYVRVSARSIDGAAHAVQVYMEITGDWASGDATQEVVVARGDSPAARTWTLALAQPQPLAEQHEFAAWGQVLWSTPARDGVSMQAGDRLKLRARFVGQGSLDGGNEAMRSTVKAMPALALAVDLGHCGASATAADFVIGQVREQCINYLGRPLRALWTKHFGDWKAMLDFFHGDAAAARTRADALDARVSRDARAAGGEHYEGLCVLSLRQAYAGTELVLGPDGSPWAFLKEISSDGNVSTVDVLYPASPVWMYLDPDYLRMLLLPLLDYAERGGWPKPYAEHDLGSAYPQATGHNDGKEEDMPVEESGDMLIMIAAWLRRAPHADAQAFAARHYPLLEKWAQYLERNLPDPGFQNQTDDFAGSIAHSVNLALKGIVALAAMGQVAGLAGHADAAAHYRDRARKDIAYWLAHAKDPQAPHLDLTYHDADGQGTWGTLYNGFADSLLGTGLIPTEVRAMQAAWYRQQCNAFGLPLQVPHSYAKSDWALFTAAWLADHPVAQELIDRVYAYADGTADRVPFCDLYNTVTGGRVAFQARPVQGGIFAPLAVRSMQTPVR</sequence>
<keyword evidence="5" id="KW-1185">Reference proteome</keyword>
<evidence type="ECO:0000313" key="4">
    <source>
        <dbReference type="EMBL" id="MEW9624268.1"/>
    </source>
</evidence>
<dbReference type="Pfam" id="PF16334">
    <property type="entry name" value="DUF4964"/>
    <property type="match status" value="1"/>
</dbReference>
<evidence type="ECO:0000259" key="2">
    <source>
        <dbReference type="Pfam" id="PF16335"/>
    </source>
</evidence>
<comment type="caution">
    <text evidence="4">The sequence shown here is derived from an EMBL/GenBank/DDBJ whole genome shotgun (WGS) entry which is preliminary data.</text>
</comment>
<dbReference type="InterPro" id="IPR008928">
    <property type="entry name" value="6-hairpin_glycosidase_sf"/>
</dbReference>
<feature type="domain" description="DUF4964" evidence="1">
    <location>
        <begin position="66"/>
        <end position="129"/>
    </location>
</feature>
<gene>
    <name evidence="4" type="ORF">ABQJ56_08495</name>
</gene>
<protein>
    <submittedName>
        <fullName evidence="4">DUF4965 domain-containing protein</fullName>
    </submittedName>
</protein>
<feature type="domain" description="Glutaminase A N-terminal" evidence="3">
    <location>
        <begin position="161"/>
        <end position="386"/>
    </location>
</feature>
<dbReference type="Pfam" id="PF16335">
    <property type="entry name" value="GtaA_6_Hairpin"/>
    <property type="match status" value="1"/>
</dbReference>
<dbReference type="InterPro" id="IPR033433">
    <property type="entry name" value="GtaA_N"/>
</dbReference>
<dbReference type="RefSeq" id="WP_367844574.1">
    <property type="nucleotide sequence ID" value="NZ_JBFOHL010000006.1"/>
</dbReference>
<dbReference type="PANTHER" id="PTHR31987:SF1">
    <property type="entry name" value="GLUTAMINASE A"/>
    <property type="match status" value="1"/>
</dbReference>
<proteinExistence type="predicted"/>
<dbReference type="InterPro" id="IPR052743">
    <property type="entry name" value="Glutaminase_GtaA"/>
</dbReference>
<feature type="domain" description="Glutaminase A central" evidence="2">
    <location>
        <begin position="392"/>
        <end position="739"/>
    </location>
</feature>
<dbReference type="EMBL" id="JBFOHL010000006">
    <property type="protein sequence ID" value="MEW9624268.1"/>
    <property type="molecule type" value="Genomic_DNA"/>
</dbReference>
<dbReference type="InterPro" id="IPR032514">
    <property type="entry name" value="GtaA_central"/>
</dbReference>
<name>A0ABV3QPZ6_9GAMM</name>
<organism evidence="4 5">
    <name type="scientific">Rhodanobacter geophilus</name>
    <dbReference type="NCBI Taxonomy" id="3162488"/>
    <lineage>
        <taxon>Bacteria</taxon>
        <taxon>Pseudomonadati</taxon>
        <taxon>Pseudomonadota</taxon>
        <taxon>Gammaproteobacteria</taxon>
        <taxon>Lysobacterales</taxon>
        <taxon>Rhodanobacteraceae</taxon>
        <taxon>Rhodanobacter</taxon>
    </lineage>
</organism>
<dbReference type="InterPro" id="IPR006311">
    <property type="entry name" value="TAT_signal"/>
</dbReference>
<evidence type="ECO:0000313" key="5">
    <source>
        <dbReference type="Proteomes" id="UP001556170"/>
    </source>
</evidence>
<accession>A0ABV3QPZ6</accession>
<reference evidence="4 5" key="1">
    <citation type="submission" date="2024-06" db="EMBL/GenBank/DDBJ databases">
        <authorList>
            <person name="Woo H."/>
        </authorList>
    </citation>
    <scope>NUCLEOTIDE SEQUENCE [LARGE SCALE GENOMIC DNA]</scope>
    <source>
        <strain evidence="4 5">S2-g</strain>
    </source>
</reference>
<dbReference type="SUPFAM" id="SSF48208">
    <property type="entry name" value="Six-hairpin glycosidases"/>
    <property type="match status" value="1"/>
</dbReference>
<dbReference type="PROSITE" id="PS51318">
    <property type="entry name" value="TAT"/>
    <property type="match status" value="1"/>
</dbReference>
<dbReference type="InterPro" id="IPR032515">
    <property type="entry name" value="DUF4964"/>
</dbReference>
<evidence type="ECO:0000259" key="1">
    <source>
        <dbReference type="Pfam" id="PF16334"/>
    </source>
</evidence>
<dbReference type="PANTHER" id="PTHR31987">
    <property type="entry name" value="GLUTAMINASE A-RELATED"/>
    <property type="match status" value="1"/>
</dbReference>